<feature type="domain" description="Transcription elongation factor GreA/GreB N-terminal" evidence="11">
    <location>
        <begin position="11"/>
        <end position="80"/>
    </location>
</feature>
<dbReference type="Proteomes" id="UP000003094">
    <property type="component" value="Unassembled WGS sequence"/>
</dbReference>
<name>A0A2R9T2G6_9BACL</name>
<sequence>MDVMNMAEELILTQEGYDKLQEELDDLKYVKRKELAERIKLAISYGDLKENSEYHSAKNDQAFMETRIIILEKTLNSARIVDSKQVSSTTVNVGSNVVLNDIEFAEKLEYQVVGPAEADVLNNKVSYESPLGKALMGKAVGDQVNVDAPMGIVKYELLEIKVL</sequence>
<dbReference type="GO" id="GO:0070063">
    <property type="term" value="F:RNA polymerase binding"/>
    <property type="evidence" value="ECO:0007669"/>
    <property type="project" value="InterPro"/>
</dbReference>
<dbReference type="PROSITE" id="PS00829">
    <property type="entry name" value="GREAB_1"/>
    <property type="match status" value="1"/>
</dbReference>
<evidence type="ECO:0000313" key="12">
    <source>
        <dbReference type="EMBL" id="EFU43777.1"/>
    </source>
</evidence>
<comment type="caution">
    <text evidence="12">The sequence shown here is derived from an EMBL/GenBank/DDBJ whole genome shotgun (WGS) entry which is preliminary data.</text>
</comment>
<evidence type="ECO:0000256" key="7">
    <source>
        <dbReference type="ARBA" id="ARBA00030776"/>
    </source>
</evidence>
<dbReference type="Gene3D" id="1.10.287.180">
    <property type="entry name" value="Transcription elongation factor, GreA/GreB, N-terminal domain"/>
    <property type="match status" value="1"/>
</dbReference>
<dbReference type="InterPro" id="IPR018151">
    <property type="entry name" value="TF_GreA/GreB_CS"/>
</dbReference>
<dbReference type="Pfam" id="PF01272">
    <property type="entry name" value="GreA_GreB"/>
    <property type="match status" value="1"/>
</dbReference>
<dbReference type="SUPFAM" id="SSF54534">
    <property type="entry name" value="FKBP-like"/>
    <property type="match status" value="1"/>
</dbReference>
<dbReference type="KEGG" id="pvo:PVOR_01130"/>
<organism evidence="12 13">
    <name type="scientific">Paenibacillus vortex V453</name>
    <dbReference type="NCBI Taxonomy" id="715225"/>
    <lineage>
        <taxon>Bacteria</taxon>
        <taxon>Bacillati</taxon>
        <taxon>Bacillota</taxon>
        <taxon>Bacilli</taxon>
        <taxon>Bacillales</taxon>
        <taxon>Paenibacillaceae</taxon>
        <taxon>Paenibacillus</taxon>
    </lineage>
</organism>
<dbReference type="InterPro" id="IPR023459">
    <property type="entry name" value="Tscrpt_elong_fac_GreA/B_fam"/>
</dbReference>
<dbReference type="GO" id="GO:0003746">
    <property type="term" value="F:translation elongation factor activity"/>
    <property type="evidence" value="ECO:0007669"/>
    <property type="project" value="UniProtKB-KW"/>
</dbReference>
<dbReference type="GO" id="GO:0032784">
    <property type="term" value="P:regulation of DNA-templated transcription elongation"/>
    <property type="evidence" value="ECO:0007669"/>
    <property type="project" value="UniProtKB-UniRule"/>
</dbReference>
<dbReference type="NCBIfam" id="TIGR01462">
    <property type="entry name" value="greA"/>
    <property type="match status" value="1"/>
</dbReference>
<dbReference type="EMBL" id="ADHJ01000001">
    <property type="protein sequence ID" value="EFU43777.1"/>
    <property type="molecule type" value="Genomic_DNA"/>
</dbReference>
<proteinExistence type="inferred from homology"/>
<dbReference type="NCBIfam" id="NF001263">
    <property type="entry name" value="PRK00226.1-4"/>
    <property type="match status" value="1"/>
</dbReference>
<keyword evidence="5 8" id="KW-0804">Transcription</keyword>
<evidence type="ECO:0000259" key="10">
    <source>
        <dbReference type="Pfam" id="PF01272"/>
    </source>
</evidence>
<evidence type="ECO:0000256" key="2">
    <source>
        <dbReference type="ARBA" id="ARBA00013729"/>
    </source>
</evidence>
<protein>
    <recommendedName>
        <fullName evidence="2 8">Transcription elongation factor GreA</fullName>
    </recommendedName>
    <alternativeName>
        <fullName evidence="7 8">Transcript cleavage factor GreA</fullName>
    </alternativeName>
</protein>
<dbReference type="Pfam" id="PF03449">
    <property type="entry name" value="GreA_GreB_N"/>
    <property type="match status" value="1"/>
</dbReference>
<dbReference type="InterPro" id="IPR001437">
    <property type="entry name" value="Tscrpt_elong_fac_GreA/B_C"/>
</dbReference>
<evidence type="ECO:0000256" key="9">
    <source>
        <dbReference type="RuleBase" id="RU000556"/>
    </source>
</evidence>
<dbReference type="InterPro" id="IPR022691">
    <property type="entry name" value="Tscrpt_elong_fac_GreA/B_N"/>
</dbReference>
<evidence type="ECO:0000256" key="4">
    <source>
        <dbReference type="ARBA" id="ARBA00023125"/>
    </source>
</evidence>
<comment type="function">
    <text evidence="6 8 9">Necessary for efficient RNA polymerase transcription elongation past template-encoded arresting sites. The arresting sites in DNA have the property of trapping a certain fraction of elongating RNA polymerases that pass through, resulting in locked ternary complexes. Cleavage of the nascent transcript by cleavage factors such as GreA or GreB allows the resumption of elongation from the new 3'terminus. GreA releases sequences of 2 to 3 nucleotides.</text>
</comment>
<keyword evidence="12" id="KW-0251">Elongation factor</keyword>
<dbReference type="Gene3D" id="3.10.50.30">
    <property type="entry name" value="Transcription elongation factor, GreA/GreB, C-terminal domain"/>
    <property type="match status" value="1"/>
</dbReference>
<feature type="domain" description="Transcription elongation factor GreA/GreB C-terminal" evidence="10">
    <location>
        <begin position="88"/>
        <end position="161"/>
    </location>
</feature>
<accession>A0A2R9T2G6</accession>
<evidence type="ECO:0000256" key="5">
    <source>
        <dbReference type="ARBA" id="ARBA00023163"/>
    </source>
</evidence>
<comment type="similarity">
    <text evidence="1 8 9">Belongs to the GreA/GreB family.</text>
</comment>
<dbReference type="GO" id="GO:0006354">
    <property type="term" value="P:DNA-templated transcription elongation"/>
    <property type="evidence" value="ECO:0007669"/>
    <property type="project" value="TreeGrafter"/>
</dbReference>
<reference evidence="12 13" key="1">
    <citation type="journal article" date="2010" name="BMC Genomics">
        <title>Genome sequence of the pattern forming Paenibacillus vortex bacterium reveals potential for thriving in complex environments.</title>
        <authorList>
            <person name="Sirota-Madi A."/>
            <person name="Olender T."/>
            <person name="Helman Y."/>
            <person name="Ingham C."/>
            <person name="Brainis I."/>
            <person name="Roth D."/>
            <person name="Hagi E."/>
            <person name="Brodsky L."/>
            <person name="Leshkowitz D."/>
            <person name="Galatenko V."/>
            <person name="Nikolaev V."/>
            <person name="Mugasimangalam R.C."/>
            <person name="Bransburg-Zabary S."/>
            <person name="Gutnick D.L."/>
            <person name="Lancet D."/>
            <person name="Ben-Jacob E."/>
        </authorList>
    </citation>
    <scope>NUCLEOTIDE SEQUENCE [LARGE SCALE GENOMIC DNA]</scope>
    <source>
        <strain evidence="12 13">V453</strain>
    </source>
</reference>
<dbReference type="InterPro" id="IPR036805">
    <property type="entry name" value="Tscrpt_elong_fac_GreA/B_N_sf"/>
</dbReference>
<evidence type="ECO:0000259" key="11">
    <source>
        <dbReference type="Pfam" id="PF03449"/>
    </source>
</evidence>
<evidence type="ECO:0000256" key="8">
    <source>
        <dbReference type="HAMAP-Rule" id="MF_00105"/>
    </source>
</evidence>
<dbReference type="PANTHER" id="PTHR30437">
    <property type="entry name" value="TRANSCRIPTION ELONGATION FACTOR GREA"/>
    <property type="match status" value="1"/>
</dbReference>
<dbReference type="SUPFAM" id="SSF46557">
    <property type="entry name" value="GreA transcript cleavage protein, N-terminal domain"/>
    <property type="match status" value="1"/>
</dbReference>
<keyword evidence="4 8" id="KW-0238">DNA-binding</keyword>
<dbReference type="PIRSF" id="PIRSF006092">
    <property type="entry name" value="GreA_GreB"/>
    <property type="match status" value="1"/>
</dbReference>
<dbReference type="InterPro" id="IPR006359">
    <property type="entry name" value="Tscrpt_elong_fac_GreA"/>
</dbReference>
<dbReference type="GO" id="GO:0003677">
    <property type="term" value="F:DNA binding"/>
    <property type="evidence" value="ECO:0007669"/>
    <property type="project" value="UniProtKB-UniRule"/>
</dbReference>
<keyword evidence="13" id="KW-1185">Reference proteome</keyword>
<evidence type="ECO:0000256" key="6">
    <source>
        <dbReference type="ARBA" id="ARBA00024916"/>
    </source>
</evidence>
<dbReference type="HAMAP" id="MF_00105">
    <property type="entry name" value="GreA_GreB"/>
    <property type="match status" value="1"/>
</dbReference>
<keyword evidence="12" id="KW-0648">Protein biosynthesis</keyword>
<dbReference type="InterPro" id="IPR036953">
    <property type="entry name" value="GreA/GreB_C_sf"/>
</dbReference>
<evidence type="ECO:0000256" key="3">
    <source>
        <dbReference type="ARBA" id="ARBA00023015"/>
    </source>
</evidence>
<dbReference type="PANTHER" id="PTHR30437:SF4">
    <property type="entry name" value="TRANSCRIPTION ELONGATION FACTOR GREA"/>
    <property type="match status" value="1"/>
</dbReference>
<dbReference type="FunFam" id="3.10.50.30:FF:000001">
    <property type="entry name" value="Transcription elongation factor GreA"/>
    <property type="match status" value="1"/>
</dbReference>
<dbReference type="FunFam" id="1.10.287.180:FF:000001">
    <property type="entry name" value="Transcription elongation factor GreA"/>
    <property type="match status" value="1"/>
</dbReference>
<dbReference type="AlphaFoldDB" id="A0A2R9T2G6"/>
<keyword evidence="3 8" id="KW-0805">Transcription regulation</keyword>
<evidence type="ECO:0000313" key="13">
    <source>
        <dbReference type="Proteomes" id="UP000003094"/>
    </source>
</evidence>
<dbReference type="InterPro" id="IPR028624">
    <property type="entry name" value="Tscrpt_elong_fac_GreA/B"/>
</dbReference>
<gene>
    <name evidence="8" type="primary">greA</name>
    <name evidence="12" type="ORF">PVOR_01130</name>
</gene>
<evidence type="ECO:0000256" key="1">
    <source>
        <dbReference type="ARBA" id="ARBA00008213"/>
    </source>
</evidence>